<feature type="transmembrane region" description="Helical" evidence="1">
    <location>
        <begin position="116"/>
        <end position="139"/>
    </location>
</feature>
<dbReference type="EMBL" id="QFFN01000005">
    <property type="protein sequence ID" value="PWG60287.1"/>
    <property type="molecule type" value="Genomic_DNA"/>
</dbReference>
<reference evidence="2 3" key="1">
    <citation type="journal article" date="2018" name="Int. J. Syst. Evol. Microbiol.">
        <title>Bifidobacterium catulorum sp. nov., a novel taxon from the faeces of the baby common marmoset (Callithrix jacchus).</title>
        <authorList>
            <person name="Modesto M."/>
            <person name="Michelini S."/>
            <person name="Oki K."/>
            <person name="Biavati B."/>
            <person name="Watanabe K."/>
            <person name="Mattarelli P."/>
        </authorList>
    </citation>
    <scope>NUCLEOTIDE SEQUENCE [LARGE SCALE GENOMIC DNA]</scope>
    <source>
        <strain evidence="2 3">MRM 8.19</strain>
    </source>
</reference>
<feature type="transmembrane region" description="Helical" evidence="1">
    <location>
        <begin position="12"/>
        <end position="31"/>
    </location>
</feature>
<evidence type="ECO:0000313" key="3">
    <source>
        <dbReference type="Proteomes" id="UP000245753"/>
    </source>
</evidence>
<keyword evidence="1" id="KW-0472">Membrane</keyword>
<keyword evidence="1" id="KW-1133">Transmembrane helix</keyword>
<dbReference type="Proteomes" id="UP000245753">
    <property type="component" value="Unassembled WGS sequence"/>
</dbReference>
<keyword evidence="1" id="KW-0812">Transmembrane</keyword>
<feature type="transmembrane region" description="Helical" evidence="1">
    <location>
        <begin position="43"/>
        <end position="66"/>
    </location>
</feature>
<sequence>MSIFIAVSLTTVFYIVIAVLLLVLGGLGWFFSTPTGETTTNVINWALTSGVTVVTFIIIYSLLLAAHIRWCGFIMRKIKPVMTSPMTFVLSSAVFTIAVTPIPVVINGLIPEDFPLFIHIAAFILAAFCWMVPMGIFLADARYKAKAIQRQQHTERR</sequence>
<dbReference type="AlphaFoldDB" id="A0A2U2MTU9"/>
<name>A0A2U2MTU9_9BIFI</name>
<feature type="transmembrane region" description="Helical" evidence="1">
    <location>
        <begin position="87"/>
        <end position="110"/>
    </location>
</feature>
<evidence type="ECO:0000256" key="1">
    <source>
        <dbReference type="SAM" id="Phobius"/>
    </source>
</evidence>
<proteinExistence type="predicted"/>
<organism evidence="2 3">
    <name type="scientific">Bifidobacterium catulorum</name>
    <dbReference type="NCBI Taxonomy" id="1630173"/>
    <lineage>
        <taxon>Bacteria</taxon>
        <taxon>Bacillati</taxon>
        <taxon>Actinomycetota</taxon>
        <taxon>Actinomycetes</taxon>
        <taxon>Bifidobacteriales</taxon>
        <taxon>Bifidobacteriaceae</taxon>
        <taxon>Bifidobacterium</taxon>
    </lineage>
</organism>
<evidence type="ECO:0000313" key="2">
    <source>
        <dbReference type="EMBL" id="PWG60287.1"/>
    </source>
</evidence>
<keyword evidence="3" id="KW-1185">Reference proteome</keyword>
<accession>A0A2U2MTU9</accession>
<dbReference type="RefSeq" id="WP_109136920.1">
    <property type="nucleotide sequence ID" value="NZ_QFFN01000005.1"/>
</dbReference>
<gene>
    <name evidence="2" type="ORF">DF200_03550</name>
</gene>
<comment type="caution">
    <text evidence="2">The sequence shown here is derived from an EMBL/GenBank/DDBJ whole genome shotgun (WGS) entry which is preliminary data.</text>
</comment>
<protein>
    <submittedName>
        <fullName evidence="2">Uncharacterized protein</fullName>
    </submittedName>
</protein>